<reference evidence="2" key="1">
    <citation type="journal article" date="2020" name="Stud. Mycol.">
        <title>101 Dothideomycetes genomes: a test case for predicting lifestyles and emergence of pathogens.</title>
        <authorList>
            <person name="Haridas S."/>
            <person name="Albert R."/>
            <person name="Binder M."/>
            <person name="Bloem J."/>
            <person name="Labutti K."/>
            <person name="Salamov A."/>
            <person name="Andreopoulos B."/>
            <person name="Baker S."/>
            <person name="Barry K."/>
            <person name="Bills G."/>
            <person name="Bluhm B."/>
            <person name="Cannon C."/>
            <person name="Castanera R."/>
            <person name="Culley D."/>
            <person name="Daum C."/>
            <person name="Ezra D."/>
            <person name="Gonzalez J."/>
            <person name="Henrissat B."/>
            <person name="Kuo A."/>
            <person name="Liang C."/>
            <person name="Lipzen A."/>
            <person name="Lutzoni F."/>
            <person name="Magnuson J."/>
            <person name="Mondo S."/>
            <person name="Nolan M."/>
            <person name="Ohm R."/>
            <person name="Pangilinan J."/>
            <person name="Park H.-J."/>
            <person name="Ramirez L."/>
            <person name="Alfaro M."/>
            <person name="Sun H."/>
            <person name="Tritt A."/>
            <person name="Yoshinaga Y."/>
            <person name="Zwiers L.-H."/>
            <person name="Turgeon B."/>
            <person name="Goodwin S."/>
            <person name="Spatafora J."/>
            <person name="Crous P."/>
            <person name="Grigoriev I."/>
        </authorList>
    </citation>
    <scope>NUCLEOTIDE SEQUENCE</scope>
    <source>
        <strain evidence="2">CBS 675.92</strain>
    </source>
</reference>
<protein>
    <submittedName>
        <fullName evidence="2">Uncharacterized protein</fullName>
    </submittedName>
</protein>
<gene>
    <name evidence="2" type="ORF">CC80DRAFT_555424</name>
</gene>
<organism evidence="2 3">
    <name type="scientific">Byssothecium circinans</name>
    <dbReference type="NCBI Taxonomy" id="147558"/>
    <lineage>
        <taxon>Eukaryota</taxon>
        <taxon>Fungi</taxon>
        <taxon>Dikarya</taxon>
        <taxon>Ascomycota</taxon>
        <taxon>Pezizomycotina</taxon>
        <taxon>Dothideomycetes</taxon>
        <taxon>Pleosporomycetidae</taxon>
        <taxon>Pleosporales</taxon>
        <taxon>Massarineae</taxon>
        <taxon>Massarinaceae</taxon>
        <taxon>Byssothecium</taxon>
    </lineage>
</organism>
<proteinExistence type="predicted"/>
<dbReference type="AlphaFoldDB" id="A0A6A5TB46"/>
<feature type="region of interest" description="Disordered" evidence="1">
    <location>
        <begin position="231"/>
        <end position="261"/>
    </location>
</feature>
<name>A0A6A5TB46_9PLEO</name>
<dbReference type="Proteomes" id="UP000800035">
    <property type="component" value="Unassembled WGS sequence"/>
</dbReference>
<keyword evidence="3" id="KW-1185">Reference proteome</keyword>
<evidence type="ECO:0000313" key="2">
    <source>
        <dbReference type="EMBL" id="KAF1949384.1"/>
    </source>
</evidence>
<sequence>MDAMDMQVGAVVLPQPTLPYIIPPTPVLAPAAAPQVHLSSDALDIVPTTRQEVKEANKAKLHARRRRTEKKDRDKQKWVNQRVADKNLDGLVNAFGGMGLAVDSGVNRGSATDHTGAEDTANDGLRRSKRGVVLRAEASKEWESLQIIPGKRRTPGRKKRPDSLTAGEPIVRLDHQERVKRAQMAAAERKGMTYEEYLAMKAKRNAKRGARKAAKRLEKLGLGTNMEVEAQDLEAERKEREADKENVSGTAAGGAGAGWKGADLGELERSMACWG</sequence>
<feature type="compositionally biased region" description="Basic and acidic residues" evidence="1">
    <location>
        <begin position="234"/>
        <end position="246"/>
    </location>
</feature>
<accession>A0A6A5TB46</accession>
<dbReference type="EMBL" id="ML977038">
    <property type="protein sequence ID" value="KAF1949384.1"/>
    <property type="molecule type" value="Genomic_DNA"/>
</dbReference>
<evidence type="ECO:0000256" key="1">
    <source>
        <dbReference type="SAM" id="MobiDB-lite"/>
    </source>
</evidence>
<evidence type="ECO:0000313" key="3">
    <source>
        <dbReference type="Proteomes" id="UP000800035"/>
    </source>
</evidence>